<keyword evidence="4" id="KW-1185">Reference proteome</keyword>
<keyword evidence="2" id="KW-1133">Transmembrane helix</keyword>
<reference evidence="3 4" key="1">
    <citation type="journal article" date="2024" name="Commun. Biol.">
        <title>Comparative genomic analysis of thermophilic fungi reveals convergent evolutionary adaptations and gene losses.</title>
        <authorList>
            <person name="Steindorff A.S."/>
            <person name="Aguilar-Pontes M.V."/>
            <person name="Robinson A.J."/>
            <person name="Andreopoulos B."/>
            <person name="LaButti K."/>
            <person name="Kuo A."/>
            <person name="Mondo S."/>
            <person name="Riley R."/>
            <person name="Otillar R."/>
            <person name="Haridas S."/>
            <person name="Lipzen A."/>
            <person name="Grimwood J."/>
            <person name="Schmutz J."/>
            <person name="Clum A."/>
            <person name="Reid I.D."/>
            <person name="Moisan M.C."/>
            <person name="Butler G."/>
            <person name="Nguyen T.T.M."/>
            <person name="Dewar K."/>
            <person name="Conant G."/>
            <person name="Drula E."/>
            <person name="Henrissat B."/>
            <person name="Hansel C."/>
            <person name="Singer S."/>
            <person name="Hutchinson M.I."/>
            <person name="de Vries R.P."/>
            <person name="Natvig D.O."/>
            <person name="Powell A.J."/>
            <person name="Tsang A."/>
            <person name="Grigoriev I.V."/>
        </authorList>
    </citation>
    <scope>NUCLEOTIDE SEQUENCE [LARGE SCALE GENOMIC DNA]</scope>
    <source>
        <strain evidence="3 4">ATCC 24622</strain>
    </source>
</reference>
<comment type="caution">
    <text evidence="3">The sequence shown here is derived from an EMBL/GenBank/DDBJ whole genome shotgun (WGS) entry which is preliminary data.</text>
</comment>
<dbReference type="EMBL" id="JAZHXJ010000111">
    <property type="protein sequence ID" value="KAL1874018.1"/>
    <property type="molecule type" value="Genomic_DNA"/>
</dbReference>
<proteinExistence type="predicted"/>
<feature type="compositionally biased region" description="Basic and acidic residues" evidence="1">
    <location>
        <begin position="42"/>
        <end position="51"/>
    </location>
</feature>
<protein>
    <submittedName>
        <fullName evidence="3">Uncharacterized protein</fullName>
    </submittedName>
</protein>
<accession>A0ABR3XEG4</accession>
<feature type="region of interest" description="Disordered" evidence="1">
    <location>
        <begin position="40"/>
        <end position="66"/>
    </location>
</feature>
<feature type="transmembrane region" description="Helical" evidence="2">
    <location>
        <begin position="72"/>
        <end position="90"/>
    </location>
</feature>
<dbReference type="Proteomes" id="UP001586593">
    <property type="component" value="Unassembled WGS sequence"/>
</dbReference>
<evidence type="ECO:0000313" key="4">
    <source>
        <dbReference type="Proteomes" id="UP001586593"/>
    </source>
</evidence>
<keyword evidence="2" id="KW-0472">Membrane</keyword>
<evidence type="ECO:0000256" key="1">
    <source>
        <dbReference type="SAM" id="MobiDB-lite"/>
    </source>
</evidence>
<sequence length="103" mass="11110">MLSNRVSTAALRLHAFRTTPLRTVALSGMSRATSVLYQQRRGYAEPRHSDGDLGGPGGSETYPDSKPVHRRYARITAAGVAVGIAVFAVLKTRQTKNAEKAGR</sequence>
<evidence type="ECO:0000256" key="2">
    <source>
        <dbReference type="SAM" id="Phobius"/>
    </source>
</evidence>
<name>A0ABR3XEG4_9PEZI</name>
<organism evidence="3 4">
    <name type="scientific">Phialemonium thermophilum</name>
    <dbReference type="NCBI Taxonomy" id="223376"/>
    <lineage>
        <taxon>Eukaryota</taxon>
        <taxon>Fungi</taxon>
        <taxon>Dikarya</taxon>
        <taxon>Ascomycota</taxon>
        <taxon>Pezizomycotina</taxon>
        <taxon>Sordariomycetes</taxon>
        <taxon>Sordariomycetidae</taxon>
        <taxon>Cephalothecales</taxon>
        <taxon>Cephalothecaceae</taxon>
        <taxon>Phialemonium</taxon>
    </lineage>
</organism>
<evidence type="ECO:0000313" key="3">
    <source>
        <dbReference type="EMBL" id="KAL1874018.1"/>
    </source>
</evidence>
<keyword evidence="2" id="KW-0812">Transmembrane</keyword>
<gene>
    <name evidence="3" type="ORF">VTK73DRAFT_572</name>
</gene>